<proteinExistence type="predicted"/>
<organism evidence="3 4">
    <name type="scientific">Neomicrococcus aestuarii</name>
    <dbReference type="NCBI Taxonomy" id="556325"/>
    <lineage>
        <taxon>Bacteria</taxon>
        <taxon>Bacillati</taxon>
        <taxon>Actinomycetota</taxon>
        <taxon>Actinomycetes</taxon>
        <taxon>Micrococcales</taxon>
        <taxon>Micrococcaceae</taxon>
        <taxon>Neomicrococcus</taxon>
    </lineage>
</organism>
<protein>
    <submittedName>
        <fullName evidence="3">Peptidoglycan hydrolase CwlO-like protein</fullName>
    </submittedName>
</protein>
<keyword evidence="2" id="KW-1133">Transmembrane helix</keyword>
<dbReference type="AlphaFoldDB" id="A0A7W8TXV7"/>
<reference evidence="3 4" key="1">
    <citation type="submission" date="2020-08" db="EMBL/GenBank/DDBJ databases">
        <title>Sequencing the genomes of 1000 actinobacteria strains.</title>
        <authorList>
            <person name="Klenk H.-P."/>
        </authorList>
    </citation>
    <scope>NUCLEOTIDE SEQUENCE [LARGE SCALE GENOMIC DNA]</scope>
    <source>
        <strain evidence="3 4">DSM 105783</strain>
    </source>
</reference>
<feature type="coiled-coil region" evidence="1">
    <location>
        <begin position="48"/>
        <end position="89"/>
    </location>
</feature>
<evidence type="ECO:0000256" key="1">
    <source>
        <dbReference type="SAM" id="Coils"/>
    </source>
</evidence>
<evidence type="ECO:0000256" key="2">
    <source>
        <dbReference type="SAM" id="Phobius"/>
    </source>
</evidence>
<comment type="caution">
    <text evidence="3">The sequence shown here is derived from an EMBL/GenBank/DDBJ whole genome shotgun (WGS) entry which is preliminary data.</text>
</comment>
<evidence type="ECO:0000313" key="3">
    <source>
        <dbReference type="EMBL" id="MBB5513496.1"/>
    </source>
</evidence>
<sequence>MSETLIISIVAGILTIFGGAGFWSYKASRAETPLKQGAHDLALAAGVNQIMMASLEAVQEDAKELREDLKSLRDELETVKTELDSERKNFTTRLERWVIWYQQLAVGWEVHRQKPHAPPPPDNLSA</sequence>
<keyword evidence="2" id="KW-0472">Membrane</keyword>
<name>A0A7W8TXV7_9MICC</name>
<keyword evidence="2" id="KW-0812">Transmembrane</keyword>
<dbReference type="EMBL" id="JACHDR010000001">
    <property type="protein sequence ID" value="MBB5513496.1"/>
    <property type="molecule type" value="Genomic_DNA"/>
</dbReference>
<feature type="transmembrane region" description="Helical" evidence="2">
    <location>
        <begin position="6"/>
        <end position="25"/>
    </location>
</feature>
<keyword evidence="3" id="KW-0378">Hydrolase</keyword>
<dbReference type="RefSeq" id="WP_183665831.1">
    <property type="nucleotide sequence ID" value="NZ_BAAARH010000008.1"/>
</dbReference>
<gene>
    <name evidence="3" type="ORF">HD598_002183</name>
</gene>
<dbReference type="Proteomes" id="UP000580797">
    <property type="component" value="Unassembled WGS sequence"/>
</dbReference>
<keyword evidence="1" id="KW-0175">Coiled coil</keyword>
<accession>A0A7W8TXV7</accession>
<dbReference type="GO" id="GO:0016787">
    <property type="term" value="F:hydrolase activity"/>
    <property type="evidence" value="ECO:0007669"/>
    <property type="project" value="UniProtKB-KW"/>
</dbReference>
<evidence type="ECO:0000313" key="4">
    <source>
        <dbReference type="Proteomes" id="UP000580797"/>
    </source>
</evidence>